<comment type="similarity">
    <text evidence="2">Belongs to the TFIIB family.</text>
</comment>
<evidence type="ECO:0000256" key="1">
    <source>
        <dbReference type="ARBA" id="ARBA00004123"/>
    </source>
</evidence>
<dbReference type="GO" id="GO:0008270">
    <property type="term" value="F:zinc ion binding"/>
    <property type="evidence" value="ECO:0007669"/>
    <property type="project" value="UniProtKB-KW"/>
</dbReference>
<dbReference type="PANTHER" id="PTHR11618:SF4">
    <property type="entry name" value="TRANSCRIPTION FACTOR IIIB 90 KDA SUBUNIT"/>
    <property type="match status" value="1"/>
</dbReference>
<dbReference type="InterPro" id="IPR000812">
    <property type="entry name" value="TFIIB"/>
</dbReference>
<keyword evidence="3" id="KW-0479">Metal-binding</keyword>
<evidence type="ECO:0000256" key="5">
    <source>
        <dbReference type="ARBA" id="ARBA00022833"/>
    </source>
</evidence>
<feature type="compositionally biased region" description="Acidic residues" evidence="9">
    <location>
        <begin position="474"/>
        <end position="495"/>
    </location>
</feature>
<evidence type="ECO:0000256" key="8">
    <source>
        <dbReference type="ARBA" id="ARBA00023242"/>
    </source>
</evidence>
<dbReference type="Pfam" id="PF07741">
    <property type="entry name" value="BRF1"/>
    <property type="match status" value="1"/>
</dbReference>
<keyword evidence="6" id="KW-0805">Transcription regulation</keyword>
<dbReference type="PRINTS" id="PR00685">
    <property type="entry name" value="TIFACTORIIB"/>
</dbReference>
<dbReference type="InterPro" id="IPR036915">
    <property type="entry name" value="Cyclin-like_sf"/>
</dbReference>
<dbReference type="Proteomes" id="UP000030645">
    <property type="component" value="Unassembled WGS sequence"/>
</dbReference>
<dbReference type="Pfam" id="PF00382">
    <property type="entry name" value="TFIIB"/>
    <property type="match status" value="2"/>
</dbReference>
<dbReference type="GO" id="GO:0005634">
    <property type="term" value="C:nucleus"/>
    <property type="evidence" value="ECO:0007669"/>
    <property type="project" value="UniProtKB-SubCell"/>
</dbReference>
<dbReference type="STRING" id="981085.W9SN90"/>
<dbReference type="KEGG" id="mnt:21397639"/>
<dbReference type="Gene3D" id="1.10.472.10">
    <property type="entry name" value="Cyclin-like"/>
    <property type="match status" value="2"/>
</dbReference>
<evidence type="ECO:0000256" key="2">
    <source>
        <dbReference type="ARBA" id="ARBA00010857"/>
    </source>
</evidence>
<feature type="domain" description="Brf1 TBP-binding" evidence="11">
    <location>
        <begin position="342"/>
        <end position="436"/>
    </location>
</feature>
<protein>
    <submittedName>
        <fullName evidence="12">Transcription factor IIIB 90 kDa subunit</fullName>
    </submittedName>
</protein>
<feature type="domain" description="Transcription factor TFIIB cyclin-like" evidence="10">
    <location>
        <begin position="86"/>
        <end position="174"/>
    </location>
</feature>
<gene>
    <name evidence="12" type="ORF">L484_014503</name>
</gene>
<dbReference type="Gene3D" id="1.20.5.650">
    <property type="entry name" value="Single helix bin"/>
    <property type="match status" value="1"/>
</dbReference>
<feature type="region of interest" description="Disordered" evidence="9">
    <location>
        <begin position="240"/>
        <end position="344"/>
    </location>
</feature>
<feature type="compositionally biased region" description="Polar residues" evidence="9">
    <location>
        <begin position="308"/>
        <end position="335"/>
    </location>
</feature>
<evidence type="ECO:0000259" key="10">
    <source>
        <dbReference type="Pfam" id="PF00382"/>
    </source>
</evidence>
<evidence type="ECO:0000256" key="7">
    <source>
        <dbReference type="ARBA" id="ARBA00023163"/>
    </source>
</evidence>
<keyword evidence="5" id="KW-0862">Zinc</keyword>
<dbReference type="GO" id="GO:0000995">
    <property type="term" value="F:RNA polymerase III general transcription initiation factor activity"/>
    <property type="evidence" value="ECO:0007669"/>
    <property type="project" value="TreeGrafter"/>
</dbReference>
<keyword evidence="4" id="KW-0863">Zinc-finger</keyword>
<name>W9SN90_9ROSA</name>
<organism evidence="12 13">
    <name type="scientific">Morus notabilis</name>
    <dbReference type="NCBI Taxonomy" id="981085"/>
    <lineage>
        <taxon>Eukaryota</taxon>
        <taxon>Viridiplantae</taxon>
        <taxon>Streptophyta</taxon>
        <taxon>Embryophyta</taxon>
        <taxon>Tracheophyta</taxon>
        <taxon>Spermatophyta</taxon>
        <taxon>Magnoliopsida</taxon>
        <taxon>eudicotyledons</taxon>
        <taxon>Gunneridae</taxon>
        <taxon>Pentapetalae</taxon>
        <taxon>rosids</taxon>
        <taxon>fabids</taxon>
        <taxon>Rosales</taxon>
        <taxon>Moraceae</taxon>
        <taxon>Moreae</taxon>
        <taxon>Morus</taxon>
    </lineage>
</organism>
<accession>W9SN90</accession>
<dbReference type="FunFam" id="1.10.472.10:FF:000066">
    <property type="entry name" value="Transcription factor IIIB subunit"/>
    <property type="match status" value="1"/>
</dbReference>
<evidence type="ECO:0000256" key="9">
    <source>
        <dbReference type="SAM" id="MobiDB-lite"/>
    </source>
</evidence>
<dbReference type="EMBL" id="KE345830">
    <property type="protein sequence ID" value="EXC18103.1"/>
    <property type="molecule type" value="Genomic_DNA"/>
</dbReference>
<evidence type="ECO:0000256" key="6">
    <source>
        <dbReference type="ARBA" id="ARBA00023015"/>
    </source>
</evidence>
<keyword evidence="13" id="KW-1185">Reference proteome</keyword>
<sequence length="517" mass="57362">MQIVVHRSNITNMQIAVHRNFTRGRRTPHVAAACLYIACRTAEPPKPFLLIDFSETLAINVYVLGSVFLQLCQLLSLVEHALIKRPVDPTLFIPRFTETLLKGRNVEVSRTAMHIIASMKRDWMQTGRKPSGLCGAALYISALAHGFQFSKSDIVKIVHVCEVTLTKRLIEFENTDSGSLTIEELDNSAKELKKSKLPSLGSQKSQELLCRHKDSGQPPFAHGLCQSCYEDFIEISGGLGGGSDPPAFQQAEKMRAANESAKKSDESDVGFVPANKEKPTELGNETDENIESFTEPSQKAQHERSDTTKLNTASDGTTDGASDTCNKFDASTMSGEESDGLSDIDDIEVNDYLNNEEETRYKKIIWEEMNREYLEEQAAKMEAGEGLSAPKPRKERRQKQDPNAPPAQTAAEAARQMLSKKRFSSKINYEALEKCFSGDVGPNKKAKVSGQDDDEDDGSGKGPGGNEKKSDFVDKEDEIGEEYEDMEEGAYDEETAGYQWPLEEDGYDDCGYDEDDL</sequence>
<feature type="compositionally biased region" description="Basic and acidic residues" evidence="9">
    <location>
        <begin position="252"/>
        <end position="266"/>
    </location>
</feature>
<dbReference type="GO" id="GO:0000126">
    <property type="term" value="C:transcription factor TFIIIB complex"/>
    <property type="evidence" value="ECO:0007669"/>
    <property type="project" value="TreeGrafter"/>
</dbReference>
<dbReference type="GO" id="GO:0001006">
    <property type="term" value="F:RNA polymerase III type 3 promoter sequence-specific DNA binding"/>
    <property type="evidence" value="ECO:0007669"/>
    <property type="project" value="TreeGrafter"/>
</dbReference>
<dbReference type="CDD" id="cd20554">
    <property type="entry name" value="CYCLIN_TFIIIB90_rpt2"/>
    <property type="match status" value="1"/>
</dbReference>
<dbReference type="PANTHER" id="PTHR11618">
    <property type="entry name" value="TRANSCRIPTION INITIATION FACTOR IIB-RELATED"/>
    <property type="match status" value="1"/>
</dbReference>
<evidence type="ECO:0000259" key="11">
    <source>
        <dbReference type="Pfam" id="PF07741"/>
    </source>
</evidence>
<feature type="region of interest" description="Disordered" evidence="9">
    <location>
        <begin position="380"/>
        <end position="419"/>
    </location>
</feature>
<dbReference type="InterPro" id="IPR011665">
    <property type="entry name" value="BRF1_TBP-bd_dom"/>
</dbReference>
<feature type="domain" description="Transcription factor TFIIB cyclin-like" evidence="10">
    <location>
        <begin position="12"/>
        <end position="71"/>
    </location>
</feature>
<comment type="subcellular location">
    <subcellularLocation>
        <location evidence="1">Nucleus</location>
    </subcellularLocation>
</comment>
<evidence type="ECO:0000256" key="4">
    <source>
        <dbReference type="ARBA" id="ARBA00022771"/>
    </source>
</evidence>
<evidence type="ECO:0000313" key="13">
    <source>
        <dbReference type="Proteomes" id="UP000030645"/>
    </source>
</evidence>
<evidence type="ECO:0000256" key="3">
    <source>
        <dbReference type="ARBA" id="ARBA00022723"/>
    </source>
</evidence>
<dbReference type="GO" id="GO:0070897">
    <property type="term" value="P:transcription preinitiation complex assembly"/>
    <property type="evidence" value="ECO:0007669"/>
    <property type="project" value="InterPro"/>
</dbReference>
<reference evidence="13" key="1">
    <citation type="submission" date="2013-01" db="EMBL/GenBank/DDBJ databases">
        <title>Draft Genome Sequence of a Mulberry Tree, Morus notabilis C.K. Schneid.</title>
        <authorList>
            <person name="He N."/>
            <person name="Zhao S."/>
        </authorList>
    </citation>
    <scope>NUCLEOTIDE SEQUENCE</scope>
</reference>
<proteinExistence type="inferred from homology"/>
<feature type="region of interest" description="Disordered" evidence="9">
    <location>
        <begin position="437"/>
        <end position="517"/>
    </location>
</feature>
<evidence type="ECO:0000313" key="12">
    <source>
        <dbReference type="EMBL" id="EXC18103.1"/>
    </source>
</evidence>
<dbReference type="eggNOG" id="KOG1598">
    <property type="taxonomic scope" value="Eukaryota"/>
</dbReference>
<dbReference type="GO" id="GO:0097550">
    <property type="term" value="C:transcription preinitiation complex"/>
    <property type="evidence" value="ECO:0007669"/>
    <property type="project" value="TreeGrafter"/>
</dbReference>
<keyword evidence="8" id="KW-0539">Nucleus</keyword>
<dbReference type="InterPro" id="IPR013150">
    <property type="entry name" value="TFIIB_cyclin"/>
</dbReference>
<dbReference type="SUPFAM" id="SSF47954">
    <property type="entry name" value="Cyclin-like"/>
    <property type="match status" value="2"/>
</dbReference>
<dbReference type="AlphaFoldDB" id="W9SN90"/>
<feature type="compositionally biased region" description="Acidic residues" evidence="9">
    <location>
        <begin position="502"/>
        <end position="517"/>
    </location>
</feature>
<dbReference type="GO" id="GO:0017025">
    <property type="term" value="F:TBP-class protein binding"/>
    <property type="evidence" value="ECO:0007669"/>
    <property type="project" value="InterPro"/>
</dbReference>
<dbReference type="OrthoDB" id="511529at2759"/>
<keyword evidence="7" id="KW-0804">Transcription</keyword>